<evidence type="ECO:0000256" key="1">
    <source>
        <dbReference type="SAM" id="MobiDB-lite"/>
    </source>
</evidence>
<dbReference type="Proteomes" id="UP000265515">
    <property type="component" value="Unassembled WGS sequence"/>
</dbReference>
<feature type="compositionally biased region" description="Basic and acidic residues" evidence="1">
    <location>
        <begin position="383"/>
        <end position="395"/>
    </location>
</feature>
<comment type="caution">
    <text evidence="2">The sequence shown here is derived from an EMBL/GenBank/DDBJ whole genome shotgun (WGS) entry which is preliminary data.</text>
</comment>
<feature type="region of interest" description="Disordered" evidence="1">
    <location>
        <begin position="368"/>
        <end position="395"/>
    </location>
</feature>
<dbReference type="Gramene" id="GBG89325">
    <property type="protein sequence ID" value="GBG89325"/>
    <property type="gene ID" value="CBR_g49035"/>
</dbReference>
<dbReference type="EMBL" id="BFEA01000730">
    <property type="protein sequence ID" value="GBG89325.1"/>
    <property type="molecule type" value="Genomic_DNA"/>
</dbReference>
<gene>
    <name evidence="2" type="ORF">CBR_g49035</name>
</gene>
<feature type="region of interest" description="Disordered" evidence="1">
    <location>
        <begin position="82"/>
        <end position="178"/>
    </location>
</feature>
<proteinExistence type="predicted"/>
<accession>A0A388M4A5</accession>
<evidence type="ECO:0000313" key="2">
    <source>
        <dbReference type="EMBL" id="GBG89325.1"/>
    </source>
</evidence>
<evidence type="ECO:0000313" key="3">
    <source>
        <dbReference type="Proteomes" id="UP000265515"/>
    </source>
</evidence>
<reference evidence="2 3" key="1">
    <citation type="journal article" date="2018" name="Cell">
        <title>The Chara Genome: Secondary Complexity and Implications for Plant Terrestrialization.</title>
        <authorList>
            <person name="Nishiyama T."/>
            <person name="Sakayama H."/>
            <person name="Vries J.D."/>
            <person name="Buschmann H."/>
            <person name="Saint-Marcoux D."/>
            <person name="Ullrich K.K."/>
            <person name="Haas F.B."/>
            <person name="Vanderstraeten L."/>
            <person name="Becker D."/>
            <person name="Lang D."/>
            <person name="Vosolsobe S."/>
            <person name="Rombauts S."/>
            <person name="Wilhelmsson P.K.I."/>
            <person name="Janitza P."/>
            <person name="Kern R."/>
            <person name="Heyl A."/>
            <person name="Rumpler F."/>
            <person name="Villalobos L.I.A.C."/>
            <person name="Clay J.M."/>
            <person name="Skokan R."/>
            <person name="Toyoda A."/>
            <person name="Suzuki Y."/>
            <person name="Kagoshima H."/>
            <person name="Schijlen E."/>
            <person name="Tajeshwar N."/>
            <person name="Catarino B."/>
            <person name="Hetherington A.J."/>
            <person name="Saltykova A."/>
            <person name="Bonnot C."/>
            <person name="Breuninger H."/>
            <person name="Symeonidi A."/>
            <person name="Radhakrishnan G.V."/>
            <person name="Van Nieuwerburgh F."/>
            <person name="Deforce D."/>
            <person name="Chang C."/>
            <person name="Karol K.G."/>
            <person name="Hedrich R."/>
            <person name="Ulvskov P."/>
            <person name="Glockner G."/>
            <person name="Delwiche C.F."/>
            <person name="Petrasek J."/>
            <person name="Van de Peer Y."/>
            <person name="Friml J."/>
            <person name="Beilby M."/>
            <person name="Dolan L."/>
            <person name="Kohara Y."/>
            <person name="Sugano S."/>
            <person name="Fujiyama A."/>
            <person name="Delaux P.-M."/>
            <person name="Quint M."/>
            <person name="TheiBen G."/>
            <person name="Hagemann M."/>
            <person name="Harholt J."/>
            <person name="Dunand C."/>
            <person name="Zachgo S."/>
            <person name="Langdale J."/>
            <person name="Maumus F."/>
            <person name="Straeten D.V.D."/>
            <person name="Gould S.B."/>
            <person name="Rensing S.A."/>
        </authorList>
    </citation>
    <scope>NUCLEOTIDE SEQUENCE [LARGE SCALE GENOMIC DNA]</scope>
    <source>
        <strain evidence="2 3">S276</strain>
    </source>
</reference>
<dbReference type="AlphaFoldDB" id="A0A388M4A5"/>
<name>A0A388M4A5_CHABU</name>
<sequence>MQGLIGSPHQKSSSYAARVTRILFEMRREENPAVQDKRLEGMRLKGWALCTTTLAGSRLLRRKSASDRRRYEMRWRNKPERALGKRPPRLCGGQEEEVKKRHSKHEVATTSKKAKRVGGLTISEGQAIGGGNSAHQGIAAAGEPSHKSKRKLAVEEGDHQKKTRRRKTGEGTSGGERAVGGQYDEVAAFWLEYERNDDIEIVEKEHPIQLVIEPRKVYVIPPWERYYNHCSLARDGVEDIKNAMLRQFREEKAKIWTKNALVLAPIYKSVTQKPERARRVHKDVFKPKDKDKYFYYPVNGQHNMAVVKELDGESIFELWKMHSWPTRVVWIFDEDFGGYLQVSLEENTRHTMSMQRSQKATFEDMREAWEKQGRPMAIQGKPSGKEAEKSPNDAH</sequence>
<organism evidence="2 3">
    <name type="scientific">Chara braunii</name>
    <name type="common">Braun's stonewort</name>
    <dbReference type="NCBI Taxonomy" id="69332"/>
    <lineage>
        <taxon>Eukaryota</taxon>
        <taxon>Viridiplantae</taxon>
        <taxon>Streptophyta</taxon>
        <taxon>Charophyceae</taxon>
        <taxon>Charales</taxon>
        <taxon>Characeae</taxon>
        <taxon>Chara</taxon>
    </lineage>
</organism>
<protein>
    <submittedName>
        <fullName evidence="2">Uncharacterized protein</fullName>
    </submittedName>
</protein>
<keyword evidence="3" id="KW-1185">Reference proteome</keyword>